<evidence type="ECO:0000313" key="3">
    <source>
        <dbReference type="Proteomes" id="UP000198242"/>
    </source>
</evidence>
<evidence type="ECO:0000256" key="1">
    <source>
        <dbReference type="SAM" id="MobiDB-lite"/>
    </source>
</evidence>
<feature type="region of interest" description="Disordered" evidence="1">
    <location>
        <begin position="1"/>
        <end position="31"/>
    </location>
</feature>
<dbReference type="EMBL" id="LT607411">
    <property type="protein sequence ID" value="SCE81771.1"/>
    <property type="molecule type" value="Genomic_DNA"/>
</dbReference>
<name>A0A1C4VD64_MICVI</name>
<sequence>MADVLTAQAVRDAPGGRAPTRRIDDIVRSAA</sequence>
<dbReference type="Proteomes" id="UP000198242">
    <property type="component" value="Chromosome I"/>
</dbReference>
<evidence type="ECO:0000313" key="2">
    <source>
        <dbReference type="EMBL" id="SCE81771.1"/>
    </source>
</evidence>
<keyword evidence="3" id="KW-1185">Reference proteome</keyword>
<protein>
    <submittedName>
        <fullName evidence="2">Uncharacterized protein</fullName>
    </submittedName>
</protein>
<proteinExistence type="predicted"/>
<dbReference type="AlphaFoldDB" id="A0A1C4VD64"/>
<accession>A0A1C4VD64</accession>
<organism evidence="2 3">
    <name type="scientific">Micromonospora viridifaciens</name>
    <dbReference type="NCBI Taxonomy" id="1881"/>
    <lineage>
        <taxon>Bacteria</taxon>
        <taxon>Bacillati</taxon>
        <taxon>Actinomycetota</taxon>
        <taxon>Actinomycetes</taxon>
        <taxon>Micromonosporales</taxon>
        <taxon>Micromonosporaceae</taxon>
        <taxon>Micromonospora</taxon>
    </lineage>
</organism>
<reference evidence="3" key="1">
    <citation type="submission" date="2016-06" db="EMBL/GenBank/DDBJ databases">
        <authorList>
            <person name="Varghese N."/>
            <person name="Submissions Spin"/>
        </authorList>
    </citation>
    <scope>NUCLEOTIDE SEQUENCE [LARGE SCALE GENOMIC DNA]</scope>
    <source>
        <strain evidence="3">DSM 43909</strain>
    </source>
</reference>
<gene>
    <name evidence="2" type="ORF">GA0074695_1351</name>
</gene>
<feature type="compositionally biased region" description="Basic and acidic residues" evidence="1">
    <location>
        <begin position="21"/>
        <end position="31"/>
    </location>
</feature>